<accession>A0A918D124</accession>
<dbReference type="InterPro" id="IPR008332">
    <property type="entry name" value="MethylG_MeTrfase_N"/>
</dbReference>
<keyword evidence="3 9" id="KW-0963">Cytoplasm</keyword>
<dbReference type="Gene3D" id="1.10.10.10">
    <property type="entry name" value="Winged helix-like DNA-binding domain superfamily/Winged helix DNA-binding domain"/>
    <property type="match status" value="1"/>
</dbReference>
<dbReference type="Pfam" id="PF02870">
    <property type="entry name" value="Methyltransf_1N"/>
    <property type="match status" value="1"/>
</dbReference>
<comment type="subcellular location">
    <subcellularLocation>
        <location evidence="9">Cytoplasm</location>
    </subcellularLocation>
</comment>
<evidence type="ECO:0000256" key="3">
    <source>
        <dbReference type="ARBA" id="ARBA00022490"/>
    </source>
</evidence>
<dbReference type="GO" id="GO:0032259">
    <property type="term" value="P:methylation"/>
    <property type="evidence" value="ECO:0007669"/>
    <property type="project" value="UniProtKB-KW"/>
</dbReference>
<keyword evidence="6 9" id="KW-0227">DNA damage</keyword>
<feature type="active site" description="Nucleophile; methyl group acceptor" evidence="9">
    <location>
        <position position="141"/>
    </location>
</feature>
<comment type="catalytic activity">
    <reaction evidence="8 9">
        <text>a 6-O-methyl-2'-deoxyguanosine in DNA + L-cysteinyl-[protein] = S-methyl-L-cysteinyl-[protein] + a 2'-deoxyguanosine in DNA</text>
        <dbReference type="Rhea" id="RHEA:24000"/>
        <dbReference type="Rhea" id="RHEA-COMP:10131"/>
        <dbReference type="Rhea" id="RHEA-COMP:10132"/>
        <dbReference type="Rhea" id="RHEA-COMP:11367"/>
        <dbReference type="Rhea" id="RHEA-COMP:11368"/>
        <dbReference type="ChEBI" id="CHEBI:29950"/>
        <dbReference type="ChEBI" id="CHEBI:82612"/>
        <dbReference type="ChEBI" id="CHEBI:85445"/>
        <dbReference type="ChEBI" id="CHEBI:85448"/>
        <dbReference type="EC" id="2.1.1.63"/>
    </reaction>
</comment>
<reference evidence="12" key="1">
    <citation type="journal article" date="2014" name="Int. J. Syst. Evol. Microbiol.">
        <title>Complete genome sequence of Corynebacterium casei LMG S-19264T (=DSM 44701T), isolated from a smear-ripened cheese.</title>
        <authorList>
            <consortium name="US DOE Joint Genome Institute (JGI-PGF)"/>
            <person name="Walter F."/>
            <person name="Albersmeier A."/>
            <person name="Kalinowski J."/>
            <person name="Ruckert C."/>
        </authorList>
    </citation>
    <scope>NUCLEOTIDE SEQUENCE</scope>
    <source>
        <strain evidence="12">JCM 17251</strain>
    </source>
</reference>
<proteinExistence type="inferred from homology"/>
<organism evidence="12 13">
    <name type="scientific">Oceanobacillus indicireducens</name>
    <dbReference type="NCBI Taxonomy" id="1004261"/>
    <lineage>
        <taxon>Bacteria</taxon>
        <taxon>Bacillati</taxon>
        <taxon>Bacillota</taxon>
        <taxon>Bacilli</taxon>
        <taxon>Bacillales</taxon>
        <taxon>Bacillaceae</taxon>
        <taxon>Oceanobacillus</taxon>
    </lineage>
</organism>
<evidence type="ECO:0000259" key="11">
    <source>
        <dbReference type="Pfam" id="PF02870"/>
    </source>
</evidence>
<dbReference type="EMBL" id="BMOS01000008">
    <property type="protein sequence ID" value="GGN55755.1"/>
    <property type="molecule type" value="Genomic_DNA"/>
</dbReference>
<dbReference type="AlphaFoldDB" id="A0A918D124"/>
<dbReference type="RefSeq" id="WP_188856656.1">
    <property type="nucleotide sequence ID" value="NZ_BMOS01000008.1"/>
</dbReference>
<evidence type="ECO:0000256" key="8">
    <source>
        <dbReference type="ARBA" id="ARBA00049348"/>
    </source>
</evidence>
<evidence type="ECO:0000256" key="7">
    <source>
        <dbReference type="ARBA" id="ARBA00023204"/>
    </source>
</evidence>
<dbReference type="SUPFAM" id="SSF46767">
    <property type="entry name" value="Methylated DNA-protein cysteine methyltransferase, C-terminal domain"/>
    <property type="match status" value="1"/>
</dbReference>
<sequence length="170" mass="19034">MDRNVDVIYFSSLKSNGECMILAATEKGLCWAGGFNETEEDMKTWLLKQNPDQSFERNEEKLQFYKRAFENYFSGEKKMLDVPLDLKGTAFQLAVWEALQHIPYGETRTYSEIAEAIGNPKSIRAVGTAIGRNPVLIAVPCHRVIQKNGTLGGFRAGLTLKKSLLQLEGA</sequence>
<evidence type="ECO:0000256" key="5">
    <source>
        <dbReference type="ARBA" id="ARBA00022679"/>
    </source>
</evidence>
<dbReference type="Gene3D" id="3.30.160.70">
    <property type="entry name" value="Methylated DNA-protein cysteine methyltransferase domain"/>
    <property type="match status" value="1"/>
</dbReference>
<dbReference type="InterPro" id="IPR036388">
    <property type="entry name" value="WH-like_DNA-bd_sf"/>
</dbReference>
<comment type="catalytic activity">
    <reaction evidence="1 9">
        <text>a 4-O-methyl-thymidine in DNA + L-cysteinyl-[protein] = a thymidine in DNA + S-methyl-L-cysteinyl-[protein]</text>
        <dbReference type="Rhea" id="RHEA:53428"/>
        <dbReference type="Rhea" id="RHEA-COMP:10131"/>
        <dbReference type="Rhea" id="RHEA-COMP:10132"/>
        <dbReference type="Rhea" id="RHEA-COMP:13555"/>
        <dbReference type="Rhea" id="RHEA-COMP:13556"/>
        <dbReference type="ChEBI" id="CHEBI:29950"/>
        <dbReference type="ChEBI" id="CHEBI:82612"/>
        <dbReference type="ChEBI" id="CHEBI:137386"/>
        <dbReference type="ChEBI" id="CHEBI:137387"/>
        <dbReference type="EC" id="2.1.1.63"/>
    </reaction>
</comment>
<dbReference type="SUPFAM" id="SSF53155">
    <property type="entry name" value="Methylated DNA-protein cysteine methyltransferase domain"/>
    <property type="match status" value="1"/>
</dbReference>
<keyword evidence="4 9" id="KW-0489">Methyltransferase</keyword>
<comment type="caution">
    <text evidence="12">The sequence shown here is derived from an EMBL/GenBank/DDBJ whole genome shotgun (WGS) entry which is preliminary data.</text>
</comment>
<feature type="domain" description="Methylated-DNA-[protein]-cysteine S-methyltransferase DNA binding" evidence="10">
    <location>
        <begin position="90"/>
        <end position="170"/>
    </location>
</feature>
<dbReference type="GO" id="GO:0005737">
    <property type="term" value="C:cytoplasm"/>
    <property type="evidence" value="ECO:0007669"/>
    <property type="project" value="UniProtKB-SubCell"/>
</dbReference>
<dbReference type="NCBIfam" id="TIGR00589">
    <property type="entry name" value="ogt"/>
    <property type="match status" value="1"/>
</dbReference>
<comment type="miscellaneous">
    <text evidence="9">This enzyme catalyzes only one turnover and therefore is not strictly catalytic. According to one definition, an enzyme is a biocatalyst that acts repeatedly and over many reaction cycles.</text>
</comment>
<gene>
    <name evidence="12" type="primary">adaB</name>
    <name evidence="12" type="ORF">GCM10007971_14850</name>
</gene>
<dbReference type="CDD" id="cd06445">
    <property type="entry name" value="ATase"/>
    <property type="match status" value="1"/>
</dbReference>
<dbReference type="FunFam" id="1.10.10.10:FF:000214">
    <property type="entry name" value="Methylated-DNA--protein-cysteine methyltransferase"/>
    <property type="match status" value="1"/>
</dbReference>
<evidence type="ECO:0000256" key="6">
    <source>
        <dbReference type="ARBA" id="ARBA00022763"/>
    </source>
</evidence>
<dbReference type="Proteomes" id="UP000624041">
    <property type="component" value="Unassembled WGS sequence"/>
</dbReference>
<dbReference type="InterPro" id="IPR001497">
    <property type="entry name" value="MethylDNA_cys_MeTrfase_AS"/>
</dbReference>
<dbReference type="GO" id="GO:0006307">
    <property type="term" value="P:DNA alkylation repair"/>
    <property type="evidence" value="ECO:0007669"/>
    <property type="project" value="UniProtKB-UniRule"/>
</dbReference>
<dbReference type="InterPro" id="IPR036217">
    <property type="entry name" value="MethylDNA_cys_MeTrfase_DNAb"/>
</dbReference>
<feature type="domain" description="Methylguanine DNA methyltransferase ribonuclease-like" evidence="11">
    <location>
        <begin position="9"/>
        <end position="86"/>
    </location>
</feature>
<keyword evidence="7 9" id="KW-0234">DNA repair</keyword>
<evidence type="ECO:0000256" key="9">
    <source>
        <dbReference type="HAMAP-Rule" id="MF_00772"/>
    </source>
</evidence>
<dbReference type="PANTHER" id="PTHR10815">
    <property type="entry name" value="METHYLATED-DNA--PROTEIN-CYSTEINE METHYLTRANSFERASE"/>
    <property type="match status" value="1"/>
</dbReference>
<keyword evidence="13" id="KW-1185">Reference proteome</keyword>
<dbReference type="InterPro" id="IPR036631">
    <property type="entry name" value="MGMT_N_sf"/>
</dbReference>
<dbReference type="PROSITE" id="PS00374">
    <property type="entry name" value="MGMT"/>
    <property type="match status" value="1"/>
</dbReference>
<name>A0A918D124_9BACI</name>
<evidence type="ECO:0000313" key="12">
    <source>
        <dbReference type="EMBL" id="GGN55755.1"/>
    </source>
</evidence>
<dbReference type="PANTHER" id="PTHR10815:SF12">
    <property type="entry name" value="METHYLATED-DNA--PROTEIN-CYSTEINE METHYLTRANSFERASE, INDUCIBLE"/>
    <property type="match status" value="1"/>
</dbReference>
<comment type="similarity">
    <text evidence="2 9">Belongs to the MGMT family.</text>
</comment>
<dbReference type="HAMAP" id="MF_00772">
    <property type="entry name" value="OGT"/>
    <property type="match status" value="1"/>
</dbReference>
<dbReference type="Pfam" id="PF01035">
    <property type="entry name" value="DNA_binding_1"/>
    <property type="match status" value="1"/>
</dbReference>
<keyword evidence="5 9" id="KW-0808">Transferase</keyword>
<evidence type="ECO:0000259" key="10">
    <source>
        <dbReference type="Pfam" id="PF01035"/>
    </source>
</evidence>
<dbReference type="EC" id="2.1.1.63" evidence="9"/>
<evidence type="ECO:0000256" key="4">
    <source>
        <dbReference type="ARBA" id="ARBA00022603"/>
    </source>
</evidence>
<dbReference type="InterPro" id="IPR014048">
    <property type="entry name" value="MethylDNA_cys_MeTrfase_DNA-bd"/>
</dbReference>
<evidence type="ECO:0000256" key="1">
    <source>
        <dbReference type="ARBA" id="ARBA00001286"/>
    </source>
</evidence>
<evidence type="ECO:0000313" key="13">
    <source>
        <dbReference type="Proteomes" id="UP000624041"/>
    </source>
</evidence>
<comment type="function">
    <text evidence="9">Involved in the cellular defense against the biological effects of O6-methylguanine (O6-MeG) and O4-methylthymine (O4-MeT) in DNA. Repairs the methylated nucleobase in DNA by stoichiometrically transferring the methyl group to a cysteine residue in the enzyme. This is a suicide reaction: the enzyme is irreversibly inactivated.</text>
</comment>
<dbReference type="GO" id="GO:0003908">
    <property type="term" value="F:methylated-DNA-[protein]-cysteine S-methyltransferase activity"/>
    <property type="evidence" value="ECO:0007669"/>
    <property type="project" value="UniProtKB-UniRule"/>
</dbReference>
<dbReference type="InterPro" id="IPR023546">
    <property type="entry name" value="MGMT"/>
</dbReference>
<protein>
    <recommendedName>
        <fullName evidence="9">Methylated-DNA--protein-cysteine methyltransferase</fullName>
        <ecNumber evidence="9">2.1.1.63</ecNumber>
    </recommendedName>
    <alternativeName>
        <fullName evidence="9">6-O-methylguanine-DNA methyltransferase</fullName>
        <shortName evidence="9">MGMT</shortName>
    </alternativeName>
    <alternativeName>
        <fullName evidence="9">O-6-methylguanine-DNA-alkyltransferase</fullName>
    </alternativeName>
</protein>
<evidence type="ECO:0000256" key="2">
    <source>
        <dbReference type="ARBA" id="ARBA00008711"/>
    </source>
</evidence>
<reference evidence="12" key="2">
    <citation type="submission" date="2020-09" db="EMBL/GenBank/DDBJ databases">
        <authorList>
            <person name="Sun Q."/>
            <person name="Ohkuma M."/>
        </authorList>
    </citation>
    <scope>NUCLEOTIDE SEQUENCE</scope>
    <source>
        <strain evidence="12">JCM 17251</strain>
    </source>
</reference>